<dbReference type="AlphaFoldDB" id="A0A401G381"/>
<accession>A0A401G381</accession>
<dbReference type="SFLD" id="SFLDG01082">
    <property type="entry name" value="B12-binding_domain_containing"/>
    <property type="match status" value="1"/>
</dbReference>
<dbReference type="PANTHER" id="PTHR43409">
    <property type="entry name" value="ANAEROBIC MAGNESIUM-PROTOPORPHYRIN IX MONOMETHYL ESTER CYCLASE-RELATED"/>
    <property type="match status" value="1"/>
</dbReference>
<evidence type="ECO:0000256" key="5">
    <source>
        <dbReference type="ARBA" id="ARBA00023014"/>
    </source>
</evidence>
<gene>
    <name evidence="8" type="ORF">DENIS_4573</name>
</gene>
<evidence type="ECO:0000256" key="4">
    <source>
        <dbReference type="ARBA" id="ARBA00023004"/>
    </source>
</evidence>
<dbReference type="GO" id="GO:0003824">
    <property type="term" value="F:catalytic activity"/>
    <property type="evidence" value="ECO:0007669"/>
    <property type="project" value="InterPro"/>
</dbReference>
<organism evidence="8 9">
    <name type="scientific">Desulfonema ishimotonii</name>
    <dbReference type="NCBI Taxonomy" id="45657"/>
    <lineage>
        <taxon>Bacteria</taxon>
        <taxon>Pseudomonadati</taxon>
        <taxon>Thermodesulfobacteriota</taxon>
        <taxon>Desulfobacteria</taxon>
        <taxon>Desulfobacterales</taxon>
        <taxon>Desulfococcaceae</taxon>
        <taxon>Desulfonema</taxon>
    </lineage>
</organism>
<evidence type="ECO:0000256" key="1">
    <source>
        <dbReference type="ARBA" id="ARBA00001966"/>
    </source>
</evidence>
<dbReference type="InterPro" id="IPR034466">
    <property type="entry name" value="Methyltransferase_Class_B"/>
</dbReference>
<keyword evidence="3" id="KW-0479">Metal-binding</keyword>
<dbReference type="Pfam" id="PF02310">
    <property type="entry name" value="B12-binding"/>
    <property type="match status" value="1"/>
</dbReference>
<dbReference type="InterPro" id="IPR006158">
    <property type="entry name" value="Cobalamin-bd"/>
</dbReference>
<reference evidence="9" key="2">
    <citation type="submission" date="2019-01" db="EMBL/GenBank/DDBJ databases">
        <title>Genome sequence of Desulfonema ishimotonii strain Tokyo 01.</title>
        <authorList>
            <person name="Fukui M."/>
        </authorList>
    </citation>
    <scope>NUCLEOTIDE SEQUENCE [LARGE SCALE GENOMIC DNA]</scope>
    <source>
        <strain evidence="9">Tokyo 01</strain>
    </source>
</reference>
<evidence type="ECO:0000313" key="9">
    <source>
        <dbReference type="Proteomes" id="UP000288096"/>
    </source>
</evidence>
<dbReference type="InterPro" id="IPR058240">
    <property type="entry name" value="rSAM_sf"/>
</dbReference>
<dbReference type="SMART" id="SM00729">
    <property type="entry name" value="Elp3"/>
    <property type="match status" value="1"/>
</dbReference>
<dbReference type="GO" id="GO:0031419">
    <property type="term" value="F:cobalamin binding"/>
    <property type="evidence" value="ECO:0007669"/>
    <property type="project" value="InterPro"/>
</dbReference>
<dbReference type="InterPro" id="IPR011990">
    <property type="entry name" value="TPR-like_helical_dom_sf"/>
</dbReference>
<dbReference type="Gene3D" id="3.40.50.280">
    <property type="entry name" value="Cobalamin-binding domain"/>
    <property type="match status" value="1"/>
</dbReference>
<dbReference type="CDD" id="cd01335">
    <property type="entry name" value="Radical_SAM"/>
    <property type="match status" value="1"/>
</dbReference>
<dbReference type="PROSITE" id="PS51332">
    <property type="entry name" value="B12_BINDING"/>
    <property type="match status" value="1"/>
</dbReference>
<comment type="caution">
    <text evidence="8">The sequence shown here is derived from an EMBL/GenBank/DDBJ whole genome shotgun (WGS) entry which is preliminary data.</text>
</comment>
<feature type="domain" description="B12-binding" evidence="6">
    <location>
        <begin position="3"/>
        <end position="143"/>
    </location>
</feature>
<dbReference type="InterPro" id="IPR007197">
    <property type="entry name" value="rSAM"/>
</dbReference>
<keyword evidence="9" id="KW-1185">Reference proteome</keyword>
<sequence>MNILLVYPGCLEARLHEEDAGVVPIGLYYIGALLKENGYRAEVLNGHGPDGSPDRIRQTLTAFQPDVIGFSIFNANRWGGIEMARMAKDLNPDVKTVFGGVAATFLWDHFLTHFDAIDFTVMGEGEYAFLELVRCIERGDDVASVRGIGFRRGDDIVKTEPAMAIADLDQLPNPARYFTYQHLALTRGCPGKCTFCGSPRFWGPKVRFHSADYFVDQMEMLRDRGVRFFYVSDDTFTLRKDLVMEICQKILERGLNITWAAISRADCVDGEILDRIRRAGCVQISYGVESGSEKMRRFLNKRLSADRIRTAFDLTAQYGIMARAYFIYGCPGETPETIGETIALIREIRPLSAIFYILDVFPGTALYDEFQKRFHVSDDIWLSKIEDILWFEYDPDLDRETILAFGKRLRTAFYESLPGFAASVELKDAPELAPLHADFLSRLAMTFTHGDYAQNDAIPDKEKTGEILCRRALAYHPDHRAFWGLGMLMQQRRQSDAAVRILEQGLVHYPDSEDLNLCMAVSLMNLGRFEQALTYLLRFRDSRQMAYYIIQCYRALGDAENEAAFARRFQGM</sequence>
<keyword evidence="5" id="KW-0411">Iron-sulfur</keyword>
<dbReference type="RefSeq" id="WP_124330630.1">
    <property type="nucleotide sequence ID" value="NZ_BEXT01000001.1"/>
</dbReference>
<dbReference type="OrthoDB" id="9804952at2"/>
<evidence type="ECO:0000313" key="8">
    <source>
        <dbReference type="EMBL" id="GBC63575.1"/>
    </source>
</evidence>
<evidence type="ECO:0000259" key="7">
    <source>
        <dbReference type="PROSITE" id="PS51918"/>
    </source>
</evidence>
<dbReference type="Proteomes" id="UP000288096">
    <property type="component" value="Unassembled WGS sequence"/>
</dbReference>
<dbReference type="GO" id="GO:0005829">
    <property type="term" value="C:cytosol"/>
    <property type="evidence" value="ECO:0007669"/>
    <property type="project" value="TreeGrafter"/>
</dbReference>
<name>A0A401G381_9BACT</name>
<evidence type="ECO:0000256" key="2">
    <source>
        <dbReference type="ARBA" id="ARBA00022691"/>
    </source>
</evidence>
<keyword evidence="2" id="KW-0949">S-adenosyl-L-methionine</keyword>
<dbReference type="InterPro" id="IPR036724">
    <property type="entry name" value="Cobalamin-bd_sf"/>
</dbReference>
<dbReference type="PANTHER" id="PTHR43409:SF16">
    <property type="entry name" value="SLR0320 PROTEIN"/>
    <property type="match status" value="1"/>
</dbReference>
<dbReference type="Gene3D" id="1.25.40.10">
    <property type="entry name" value="Tetratricopeptide repeat domain"/>
    <property type="match status" value="1"/>
</dbReference>
<dbReference type="Gene3D" id="3.80.30.20">
    <property type="entry name" value="tm_1862 like domain"/>
    <property type="match status" value="1"/>
</dbReference>
<evidence type="ECO:0000259" key="6">
    <source>
        <dbReference type="PROSITE" id="PS51332"/>
    </source>
</evidence>
<dbReference type="CDD" id="cd02068">
    <property type="entry name" value="radical_SAM_B12_BD"/>
    <property type="match status" value="1"/>
</dbReference>
<dbReference type="InterPro" id="IPR051198">
    <property type="entry name" value="BchE-like"/>
</dbReference>
<dbReference type="PROSITE" id="PS51918">
    <property type="entry name" value="RADICAL_SAM"/>
    <property type="match status" value="1"/>
</dbReference>
<feature type="domain" description="Radical SAM core" evidence="7">
    <location>
        <begin position="175"/>
        <end position="392"/>
    </location>
</feature>
<dbReference type="SFLD" id="SFLDG01123">
    <property type="entry name" value="methyltransferase_(Class_B)"/>
    <property type="match status" value="1"/>
</dbReference>
<dbReference type="EMBL" id="BEXT01000001">
    <property type="protein sequence ID" value="GBC63575.1"/>
    <property type="molecule type" value="Genomic_DNA"/>
</dbReference>
<dbReference type="SFLD" id="SFLDS00029">
    <property type="entry name" value="Radical_SAM"/>
    <property type="match status" value="1"/>
</dbReference>
<dbReference type="InterPro" id="IPR006638">
    <property type="entry name" value="Elp3/MiaA/NifB-like_rSAM"/>
</dbReference>
<dbReference type="GO" id="GO:0046872">
    <property type="term" value="F:metal ion binding"/>
    <property type="evidence" value="ECO:0007669"/>
    <property type="project" value="UniProtKB-KW"/>
</dbReference>
<dbReference type="InterPro" id="IPR023404">
    <property type="entry name" value="rSAM_horseshoe"/>
</dbReference>
<protein>
    <submittedName>
        <fullName evidence="8">B12-binding domain-containing radical SAM protei n</fullName>
    </submittedName>
</protein>
<dbReference type="SUPFAM" id="SSF102114">
    <property type="entry name" value="Radical SAM enzymes"/>
    <property type="match status" value="1"/>
</dbReference>
<dbReference type="SUPFAM" id="SSF48452">
    <property type="entry name" value="TPR-like"/>
    <property type="match status" value="1"/>
</dbReference>
<proteinExistence type="predicted"/>
<dbReference type="Pfam" id="PF04055">
    <property type="entry name" value="Radical_SAM"/>
    <property type="match status" value="1"/>
</dbReference>
<evidence type="ECO:0000256" key="3">
    <source>
        <dbReference type="ARBA" id="ARBA00022723"/>
    </source>
</evidence>
<dbReference type="GO" id="GO:0051539">
    <property type="term" value="F:4 iron, 4 sulfur cluster binding"/>
    <property type="evidence" value="ECO:0007669"/>
    <property type="project" value="UniProtKB-KW"/>
</dbReference>
<keyword evidence="4" id="KW-0408">Iron</keyword>
<dbReference type="SUPFAM" id="SSF52242">
    <property type="entry name" value="Cobalamin (vitamin B12)-binding domain"/>
    <property type="match status" value="1"/>
</dbReference>
<reference evidence="9" key="1">
    <citation type="submission" date="2017-11" db="EMBL/GenBank/DDBJ databases">
        <authorList>
            <person name="Watanabe M."/>
            <person name="Kojima H."/>
        </authorList>
    </citation>
    <scope>NUCLEOTIDE SEQUENCE [LARGE SCALE GENOMIC DNA]</scope>
    <source>
        <strain evidence="9">Tokyo 01</strain>
    </source>
</reference>
<comment type="cofactor">
    <cofactor evidence="1">
        <name>[4Fe-4S] cluster</name>
        <dbReference type="ChEBI" id="CHEBI:49883"/>
    </cofactor>
</comment>